<protein>
    <recommendedName>
        <fullName evidence="7">Calmodulin</fullName>
    </recommendedName>
</protein>
<accession>A0A8S1J4N6</accession>
<evidence type="ECO:0008006" key="7">
    <source>
        <dbReference type="Google" id="ProtNLM"/>
    </source>
</evidence>
<feature type="compositionally biased region" description="Low complexity" evidence="1">
    <location>
        <begin position="601"/>
        <end position="619"/>
    </location>
</feature>
<proteinExistence type="predicted"/>
<evidence type="ECO:0000259" key="4">
    <source>
        <dbReference type="PROSITE" id="PS50853"/>
    </source>
</evidence>
<dbReference type="GO" id="GO:0002115">
    <property type="term" value="P:store-operated calcium entry"/>
    <property type="evidence" value="ECO:0007669"/>
    <property type="project" value="TreeGrafter"/>
</dbReference>
<feature type="domain" description="Fibronectin type-III" evidence="4">
    <location>
        <begin position="181"/>
        <end position="286"/>
    </location>
</feature>
<dbReference type="Gene3D" id="1.10.150.50">
    <property type="entry name" value="Transcription Factor, Ets-1"/>
    <property type="match status" value="1"/>
</dbReference>
<evidence type="ECO:0000256" key="1">
    <source>
        <dbReference type="SAM" id="MobiDB-lite"/>
    </source>
</evidence>
<dbReference type="InterPro" id="IPR013783">
    <property type="entry name" value="Ig-like_fold"/>
</dbReference>
<dbReference type="GO" id="GO:0005246">
    <property type="term" value="F:calcium channel regulator activity"/>
    <property type="evidence" value="ECO:0007669"/>
    <property type="project" value="InterPro"/>
</dbReference>
<dbReference type="InterPro" id="IPR001660">
    <property type="entry name" value="SAM"/>
</dbReference>
<comment type="caution">
    <text evidence="5">The sequence shown here is derived from an EMBL/GenBank/DDBJ whole genome shotgun (WGS) entry which is preliminary data.</text>
</comment>
<evidence type="ECO:0000259" key="3">
    <source>
        <dbReference type="PROSITE" id="PS50222"/>
    </source>
</evidence>
<dbReference type="SUPFAM" id="SSF49265">
    <property type="entry name" value="Fibronectin type III"/>
    <property type="match status" value="1"/>
</dbReference>
<feature type="chain" id="PRO_5035946332" description="Calmodulin" evidence="2">
    <location>
        <begin position="26"/>
        <end position="710"/>
    </location>
</feature>
<reference evidence="5" key="1">
    <citation type="submission" date="2020-12" db="EMBL/GenBank/DDBJ databases">
        <authorList>
            <person name="Iha C."/>
        </authorList>
    </citation>
    <scope>NUCLEOTIDE SEQUENCE</scope>
</reference>
<organism evidence="5 6">
    <name type="scientific">Ostreobium quekettii</name>
    <dbReference type="NCBI Taxonomy" id="121088"/>
    <lineage>
        <taxon>Eukaryota</taxon>
        <taxon>Viridiplantae</taxon>
        <taxon>Chlorophyta</taxon>
        <taxon>core chlorophytes</taxon>
        <taxon>Ulvophyceae</taxon>
        <taxon>TCBD clade</taxon>
        <taxon>Bryopsidales</taxon>
        <taxon>Ostreobineae</taxon>
        <taxon>Ostreobiaceae</taxon>
        <taxon>Ostreobium</taxon>
    </lineage>
</organism>
<dbReference type="InterPro" id="IPR013761">
    <property type="entry name" value="SAM/pointed_sf"/>
</dbReference>
<feature type="signal peptide" evidence="2">
    <location>
        <begin position="1"/>
        <end position="25"/>
    </location>
</feature>
<dbReference type="InterPro" id="IPR003961">
    <property type="entry name" value="FN3_dom"/>
</dbReference>
<dbReference type="Gene3D" id="1.10.238.10">
    <property type="entry name" value="EF-hand"/>
    <property type="match status" value="1"/>
</dbReference>
<dbReference type="InterPro" id="IPR011992">
    <property type="entry name" value="EF-hand-dom_pair"/>
</dbReference>
<evidence type="ECO:0000313" key="5">
    <source>
        <dbReference type="EMBL" id="CAD7700966.1"/>
    </source>
</evidence>
<keyword evidence="6" id="KW-1185">Reference proteome</keyword>
<dbReference type="InterPro" id="IPR037608">
    <property type="entry name" value="STIM1/2"/>
</dbReference>
<dbReference type="PROSITE" id="PS50853">
    <property type="entry name" value="FN3"/>
    <property type="match status" value="1"/>
</dbReference>
<dbReference type="EMBL" id="CAJHUC010001398">
    <property type="protein sequence ID" value="CAD7700966.1"/>
    <property type="molecule type" value="Genomic_DNA"/>
</dbReference>
<dbReference type="CDD" id="cd00063">
    <property type="entry name" value="FN3"/>
    <property type="match status" value="1"/>
</dbReference>
<keyword evidence="2" id="KW-0732">Signal</keyword>
<dbReference type="OrthoDB" id="552328at2759"/>
<feature type="domain" description="EF-hand" evidence="3">
    <location>
        <begin position="30"/>
        <end position="65"/>
    </location>
</feature>
<dbReference type="AlphaFoldDB" id="A0A8S1J4N6"/>
<name>A0A8S1J4N6_9CHLO</name>
<dbReference type="PANTHER" id="PTHR15136">
    <property type="entry name" value="STROMAL INTERACTION MOLECULE HOMOLOG"/>
    <property type="match status" value="1"/>
</dbReference>
<dbReference type="GO" id="GO:0005783">
    <property type="term" value="C:endoplasmic reticulum"/>
    <property type="evidence" value="ECO:0007669"/>
    <property type="project" value="TreeGrafter"/>
</dbReference>
<dbReference type="PANTHER" id="PTHR15136:SF13">
    <property type="entry name" value="SAM DOMAIN-CONTAINING PROTEIN"/>
    <property type="match status" value="1"/>
</dbReference>
<gene>
    <name evidence="5" type="ORF">OSTQU699_LOCUS6325</name>
</gene>
<dbReference type="InterPro" id="IPR002048">
    <property type="entry name" value="EF_hand_dom"/>
</dbReference>
<dbReference type="SUPFAM" id="SSF47473">
    <property type="entry name" value="EF-hand"/>
    <property type="match status" value="1"/>
</dbReference>
<dbReference type="PROSITE" id="PS50222">
    <property type="entry name" value="EF_HAND_2"/>
    <property type="match status" value="1"/>
</dbReference>
<feature type="compositionally biased region" description="Acidic residues" evidence="1">
    <location>
        <begin position="652"/>
        <end position="664"/>
    </location>
</feature>
<feature type="region of interest" description="Disordered" evidence="1">
    <location>
        <begin position="643"/>
        <end position="664"/>
    </location>
</feature>
<evidence type="ECO:0000256" key="2">
    <source>
        <dbReference type="SAM" id="SignalP"/>
    </source>
</evidence>
<dbReference type="Gene3D" id="2.60.40.10">
    <property type="entry name" value="Immunoglobulins"/>
    <property type="match status" value="1"/>
</dbReference>
<sequence length="710" mass="78230">MGGRCRLRWLLAALWLACVAPGALCRGQDPRREAASQLFADLDVDGDGKIDEREAKRWISSEIGGSDFGTPNKLDAAVSMGAMRVNADGSDSISEGELRGHLAKMLEGSSMAEWVRHSLQLPQYVQAFQENAITAEDFPLLVMDGGATLENDLKVKSELHRRQIQRNLNRLMLGIGRPPAQPQALQCTVDTSCGKVFVEWLPPEDRGEPPVHKYVVERTTARRSEGPSTAHWTFADELKDAGSARKHAVDFPSLMGNHQYRVAAWNAYGSSEHAIVSNCTIVSLEGEYCPEPLDTSMSDRSMDLAQVKVSGMATGSQGGQMMIGVSTILLVAISFAVRFIHVQHITFMQCLAYCKIWKLGRLLGSTGIQRWACRNKMAVKKASADSEVSHFRQTRDVASGPSAFYNRPGLPPAFRNSMPVVSSSRAYSSGKLRAQSDKFEEYVTDAYSLDSAEYSHGLWDEKNAAFNGFSGDDYTMGSWDRDAQPAADVAGDVKEHHPGLIRGQCAYEGCPRKWGGVRNLKNRLHRHYCGICNLTYCGEHTQISPHGNLGHCGMQSQCVCINCFKTLSKEQQESMEKINKLRKVSSRGDRLYKLGSREDVASMGRSGGSSSASGCGRTSPPKKTEKSASGVWRGFRVGTMLRNWSRSRSGGGEEDWEEPEDPEEELRALRAQRNWGKAIRRVRCVNSFRQAGRDFALQRSKAGAVNAGPS</sequence>
<evidence type="ECO:0000313" key="6">
    <source>
        <dbReference type="Proteomes" id="UP000708148"/>
    </source>
</evidence>
<dbReference type="Proteomes" id="UP000708148">
    <property type="component" value="Unassembled WGS sequence"/>
</dbReference>
<dbReference type="Pfam" id="PF07647">
    <property type="entry name" value="SAM_2"/>
    <property type="match status" value="1"/>
</dbReference>
<dbReference type="InterPro" id="IPR036116">
    <property type="entry name" value="FN3_sf"/>
</dbReference>
<dbReference type="GO" id="GO:0005509">
    <property type="term" value="F:calcium ion binding"/>
    <property type="evidence" value="ECO:0007669"/>
    <property type="project" value="InterPro"/>
</dbReference>
<dbReference type="GO" id="GO:0005886">
    <property type="term" value="C:plasma membrane"/>
    <property type="evidence" value="ECO:0007669"/>
    <property type="project" value="TreeGrafter"/>
</dbReference>
<feature type="region of interest" description="Disordered" evidence="1">
    <location>
        <begin position="595"/>
        <end position="631"/>
    </location>
</feature>
<dbReference type="GO" id="GO:0006874">
    <property type="term" value="P:intracellular calcium ion homeostasis"/>
    <property type="evidence" value="ECO:0007669"/>
    <property type="project" value="TreeGrafter"/>
</dbReference>